<dbReference type="EMBL" id="AP019309">
    <property type="protein sequence ID" value="BBH25544.1"/>
    <property type="molecule type" value="Genomic_DNA"/>
</dbReference>
<protein>
    <submittedName>
        <fullName evidence="1">Uncharacterized protein</fullName>
    </submittedName>
</protein>
<evidence type="ECO:0000313" key="2">
    <source>
        <dbReference type="Proteomes" id="UP000268059"/>
    </source>
</evidence>
<dbReference type="KEGG" id="ebm:SG0102_04780"/>
<dbReference type="RefSeq" id="WP_125118483.1">
    <property type="nucleotide sequence ID" value="NZ_AP019309.1"/>
</dbReference>
<dbReference type="Gene3D" id="3.40.50.2300">
    <property type="match status" value="1"/>
</dbReference>
<reference evidence="1 2" key="1">
    <citation type="submission" date="2018-11" db="EMBL/GenBank/DDBJ databases">
        <title>Novel Erysipelotrichaceae bacterium isolated from small intestine of a swine.</title>
        <authorList>
            <person name="Kim J.S."/>
            <person name="Choe H."/>
            <person name="Lee Y.R."/>
            <person name="Kim K.M."/>
            <person name="Park D.S."/>
        </authorList>
    </citation>
    <scope>NUCLEOTIDE SEQUENCE [LARGE SCALE GENOMIC DNA]</scope>
    <source>
        <strain evidence="1 2">SG0102</strain>
    </source>
</reference>
<name>A0A3G9JRU6_9FIRM</name>
<dbReference type="Proteomes" id="UP000268059">
    <property type="component" value="Chromosome"/>
</dbReference>
<dbReference type="SUPFAM" id="SSF52172">
    <property type="entry name" value="CheY-like"/>
    <property type="match status" value="1"/>
</dbReference>
<evidence type="ECO:0000313" key="1">
    <source>
        <dbReference type="EMBL" id="BBH25544.1"/>
    </source>
</evidence>
<dbReference type="InParanoid" id="A0A3G9JRU6"/>
<dbReference type="OrthoDB" id="1654516at2"/>
<proteinExistence type="predicted"/>
<dbReference type="Gene3D" id="2.40.50.1020">
    <property type="entry name" value="LytTr DNA-binding domain"/>
    <property type="match status" value="1"/>
</dbReference>
<gene>
    <name evidence="1" type="ORF">SG0102_04780</name>
</gene>
<dbReference type="AlphaFoldDB" id="A0A3G9JRU6"/>
<organism evidence="1 2">
    <name type="scientific">Intestinibaculum porci</name>
    <dbReference type="NCBI Taxonomy" id="2487118"/>
    <lineage>
        <taxon>Bacteria</taxon>
        <taxon>Bacillati</taxon>
        <taxon>Bacillota</taxon>
        <taxon>Erysipelotrichia</taxon>
        <taxon>Erysipelotrichales</taxon>
        <taxon>Erysipelotrichaceae</taxon>
        <taxon>Intestinibaculum</taxon>
    </lineage>
</organism>
<keyword evidence="2" id="KW-1185">Reference proteome</keyword>
<dbReference type="InterPro" id="IPR011006">
    <property type="entry name" value="CheY-like_superfamily"/>
</dbReference>
<accession>A0A3G9JRU6</accession>
<sequence>MNIAIIDQDESFCNEVEGAVLSNGHYSTYKFHSSQDFLGCEQTFDMILLDIESPDTAEISLSDQLRERNTPIVYLSKEHDHLKKTLSGYLKHLKTDEIGDVPFTNITYIERNHKDLVVHLSDGENTEIKDGKHYLHDLDDRFIKINHTTYISLDFLESVKYNEAIVHGETLHIGHHHVKELHEIVKDTASK</sequence>